<sequence>MIFETQDVYVDFAQSADIDGLVRVYNSHPAFIHRHLSRNIVTRDWMAEETKTTRNAGFWPCKVVGKASGQIIGLIDVKLGTETYLSLLMVHQSYAHQGFGQQVYQGLEAFVRSHDSRTIRIDVVTGYDDRVLDFWVRNGFHVISDTTLEWDKRTLAAVTMTKTLGI</sequence>
<reference evidence="2 3" key="1">
    <citation type="submission" date="2020-04" db="EMBL/GenBank/DDBJ databases">
        <authorList>
            <person name="Zhang R."/>
            <person name="Schippers A."/>
        </authorList>
    </citation>
    <scope>NUCLEOTIDE SEQUENCE [LARGE SCALE GENOMIC DNA]</scope>
    <source>
        <strain evidence="2 3">DSM 109850</strain>
    </source>
</reference>
<organism evidence="2 3">
    <name type="scientific">Sulfobacillus harzensis</name>
    <dbReference type="NCBI Taxonomy" id="2729629"/>
    <lineage>
        <taxon>Bacteria</taxon>
        <taxon>Bacillati</taxon>
        <taxon>Bacillota</taxon>
        <taxon>Clostridia</taxon>
        <taxon>Eubacteriales</taxon>
        <taxon>Clostridiales Family XVII. Incertae Sedis</taxon>
        <taxon>Sulfobacillus</taxon>
    </lineage>
</organism>
<dbReference type="InterPro" id="IPR016181">
    <property type="entry name" value="Acyl_CoA_acyltransferase"/>
</dbReference>
<dbReference type="RefSeq" id="WP_169101227.1">
    <property type="nucleotide sequence ID" value="NZ_JABBVZ010000063.1"/>
</dbReference>
<name>A0A7Y0L5K5_9FIRM</name>
<dbReference type="SUPFAM" id="SSF55729">
    <property type="entry name" value="Acyl-CoA N-acyltransferases (Nat)"/>
    <property type="match status" value="1"/>
</dbReference>
<dbReference type="GO" id="GO:0016747">
    <property type="term" value="F:acyltransferase activity, transferring groups other than amino-acyl groups"/>
    <property type="evidence" value="ECO:0007669"/>
    <property type="project" value="InterPro"/>
</dbReference>
<evidence type="ECO:0000259" key="1">
    <source>
        <dbReference type="PROSITE" id="PS51186"/>
    </source>
</evidence>
<dbReference type="PROSITE" id="PS51186">
    <property type="entry name" value="GNAT"/>
    <property type="match status" value="1"/>
</dbReference>
<evidence type="ECO:0000313" key="2">
    <source>
        <dbReference type="EMBL" id="NMP23714.1"/>
    </source>
</evidence>
<dbReference type="Pfam" id="PF00583">
    <property type="entry name" value="Acetyltransf_1"/>
    <property type="match status" value="1"/>
</dbReference>
<dbReference type="InterPro" id="IPR000182">
    <property type="entry name" value="GNAT_dom"/>
</dbReference>
<dbReference type="EMBL" id="JABBVZ010000063">
    <property type="protein sequence ID" value="NMP23714.1"/>
    <property type="molecule type" value="Genomic_DNA"/>
</dbReference>
<dbReference type="CDD" id="cd04301">
    <property type="entry name" value="NAT_SF"/>
    <property type="match status" value="1"/>
</dbReference>
<gene>
    <name evidence="2" type="ORF">HIJ39_15330</name>
</gene>
<accession>A0A7Y0L5K5</accession>
<dbReference type="AlphaFoldDB" id="A0A7Y0L5K5"/>
<evidence type="ECO:0000313" key="3">
    <source>
        <dbReference type="Proteomes" id="UP000533476"/>
    </source>
</evidence>
<dbReference type="Gene3D" id="3.40.630.30">
    <property type="match status" value="1"/>
</dbReference>
<keyword evidence="3" id="KW-1185">Reference proteome</keyword>
<proteinExistence type="predicted"/>
<comment type="caution">
    <text evidence="2">The sequence shown here is derived from an EMBL/GenBank/DDBJ whole genome shotgun (WGS) entry which is preliminary data.</text>
</comment>
<dbReference type="Proteomes" id="UP000533476">
    <property type="component" value="Unassembled WGS sequence"/>
</dbReference>
<feature type="domain" description="N-acetyltransferase" evidence="1">
    <location>
        <begin position="22"/>
        <end position="165"/>
    </location>
</feature>
<keyword evidence="2" id="KW-0808">Transferase</keyword>
<protein>
    <submittedName>
        <fullName evidence="2">GNAT family N-acetyltransferase</fullName>
    </submittedName>
</protein>